<feature type="coiled-coil region" evidence="2">
    <location>
        <begin position="153"/>
        <end position="180"/>
    </location>
</feature>
<dbReference type="AlphaFoldDB" id="A0A7Y0L3R1"/>
<dbReference type="Pfam" id="PF01497">
    <property type="entry name" value="Peripla_BP_2"/>
    <property type="match status" value="1"/>
</dbReference>
<dbReference type="Gene3D" id="3.40.50.1980">
    <property type="entry name" value="Nitrogenase molybdenum iron protein domain"/>
    <property type="match status" value="2"/>
</dbReference>
<evidence type="ECO:0000313" key="6">
    <source>
        <dbReference type="Proteomes" id="UP000533476"/>
    </source>
</evidence>
<organism evidence="5 6">
    <name type="scientific">Sulfobacillus harzensis</name>
    <dbReference type="NCBI Taxonomy" id="2729629"/>
    <lineage>
        <taxon>Bacteria</taxon>
        <taxon>Bacillati</taxon>
        <taxon>Bacillota</taxon>
        <taxon>Clostridia</taxon>
        <taxon>Eubacteriales</taxon>
        <taxon>Clostridiales Family XVII. Incertae Sedis</taxon>
        <taxon>Sulfobacillus</taxon>
    </lineage>
</organism>
<comment type="caution">
    <text evidence="5">The sequence shown here is derived from an EMBL/GenBank/DDBJ whole genome shotgun (WGS) entry which is preliminary data.</text>
</comment>
<dbReference type="Proteomes" id="UP000533476">
    <property type="component" value="Unassembled WGS sequence"/>
</dbReference>
<dbReference type="InterPro" id="IPR002491">
    <property type="entry name" value="ABC_transptr_periplasmic_BD"/>
</dbReference>
<gene>
    <name evidence="5" type="ORF">HIJ39_03080</name>
</gene>
<comment type="similarity">
    <text evidence="1">Belongs to the bacterial solute-binding protein 8 family.</text>
</comment>
<feature type="domain" description="Fe/B12 periplasmic-binding" evidence="4">
    <location>
        <begin position="43"/>
        <end position="297"/>
    </location>
</feature>
<dbReference type="PROSITE" id="PS50983">
    <property type="entry name" value="FE_B12_PBP"/>
    <property type="match status" value="1"/>
</dbReference>
<dbReference type="EMBL" id="JABBVZ010000006">
    <property type="protein sequence ID" value="NMP21339.1"/>
    <property type="molecule type" value="Genomic_DNA"/>
</dbReference>
<feature type="signal peptide" evidence="3">
    <location>
        <begin position="1"/>
        <end position="22"/>
    </location>
</feature>
<keyword evidence="2" id="KW-0175">Coiled coil</keyword>
<evidence type="ECO:0000256" key="1">
    <source>
        <dbReference type="ARBA" id="ARBA00008814"/>
    </source>
</evidence>
<dbReference type="PANTHER" id="PTHR30535:SF34">
    <property type="entry name" value="MOLYBDATE-BINDING PROTEIN MOLA"/>
    <property type="match status" value="1"/>
</dbReference>
<evidence type="ECO:0000256" key="2">
    <source>
        <dbReference type="SAM" id="Coils"/>
    </source>
</evidence>
<reference evidence="5 6" key="1">
    <citation type="submission" date="2020-04" db="EMBL/GenBank/DDBJ databases">
        <authorList>
            <person name="Zhang R."/>
            <person name="Schippers A."/>
        </authorList>
    </citation>
    <scope>NUCLEOTIDE SEQUENCE [LARGE SCALE GENOMIC DNA]</scope>
    <source>
        <strain evidence="5 6">DSM 109850</strain>
    </source>
</reference>
<proteinExistence type="inferred from homology"/>
<feature type="chain" id="PRO_5030660154" evidence="3">
    <location>
        <begin position="23"/>
        <end position="301"/>
    </location>
</feature>
<dbReference type="InterPro" id="IPR050902">
    <property type="entry name" value="ABC_Transporter_SBP"/>
</dbReference>
<evidence type="ECO:0000313" key="5">
    <source>
        <dbReference type="EMBL" id="NMP21339.1"/>
    </source>
</evidence>
<keyword evidence="6" id="KW-1185">Reference proteome</keyword>
<dbReference type="PANTHER" id="PTHR30535">
    <property type="entry name" value="VITAMIN B12-BINDING PROTEIN"/>
    <property type="match status" value="1"/>
</dbReference>
<sequence length="301" mass="31587">MLAATALLAGCGASASAHTSQAATIHLVDDAGHHLTLKKPATRIVVIEPSNGEIVLDLGLKSDIVGADQSIFQYTPSPWKSELTGLKDIGSAYPGINVESLVARKPDLVITGPGIKGIPSLAQYHIPVLTLNPANIQGIYHDILLVGQATGRTRQAKTQVATMKQEIKAVELKVKTVRSRPTVFYDMGGLYTAGPHSFVNSLIDLAGAVNVGASLSRTAYPQVTAEQVVAANPQDILIDSSAGTSVTQEEHLAGFSAIRAVKSGHVYVVPNSSYIDQPSPALVTGLKELVNVLHPGLLKGQ</sequence>
<evidence type="ECO:0000256" key="3">
    <source>
        <dbReference type="SAM" id="SignalP"/>
    </source>
</evidence>
<accession>A0A7Y0L3R1</accession>
<evidence type="ECO:0000259" key="4">
    <source>
        <dbReference type="PROSITE" id="PS50983"/>
    </source>
</evidence>
<protein>
    <submittedName>
        <fullName evidence="5">ABC transporter substrate-binding protein</fullName>
    </submittedName>
</protein>
<dbReference type="SUPFAM" id="SSF53807">
    <property type="entry name" value="Helical backbone' metal receptor"/>
    <property type="match status" value="1"/>
</dbReference>
<keyword evidence="3" id="KW-0732">Signal</keyword>
<name>A0A7Y0L3R1_9FIRM</name>